<dbReference type="AlphaFoldDB" id="A0A841JVX0"/>
<proteinExistence type="predicted"/>
<dbReference type="Proteomes" id="UP000538666">
    <property type="component" value="Unassembled WGS sequence"/>
</dbReference>
<evidence type="ECO:0000313" key="1">
    <source>
        <dbReference type="EMBL" id="MBB6143889.1"/>
    </source>
</evidence>
<sequence>MSAPFEMFELRHFQYSIGYSTVPNSAAAPNVYAVMHDCN</sequence>
<dbReference type="EMBL" id="JACHEK010000003">
    <property type="protein sequence ID" value="MBB6143889.1"/>
    <property type="molecule type" value="Genomic_DNA"/>
</dbReference>
<evidence type="ECO:0000313" key="2">
    <source>
        <dbReference type="Proteomes" id="UP000538666"/>
    </source>
</evidence>
<organism evidence="1 2">
    <name type="scientific">Silvibacterium bohemicum</name>
    <dbReference type="NCBI Taxonomy" id="1577686"/>
    <lineage>
        <taxon>Bacteria</taxon>
        <taxon>Pseudomonadati</taxon>
        <taxon>Acidobacteriota</taxon>
        <taxon>Terriglobia</taxon>
        <taxon>Terriglobales</taxon>
        <taxon>Acidobacteriaceae</taxon>
        <taxon>Silvibacterium</taxon>
    </lineage>
</organism>
<name>A0A841JVX0_9BACT</name>
<gene>
    <name evidence="1" type="ORF">HNQ77_001838</name>
</gene>
<reference evidence="1 2" key="1">
    <citation type="submission" date="2020-08" db="EMBL/GenBank/DDBJ databases">
        <title>Genomic Encyclopedia of Type Strains, Phase IV (KMG-IV): sequencing the most valuable type-strain genomes for metagenomic binning, comparative biology and taxonomic classification.</title>
        <authorList>
            <person name="Goeker M."/>
        </authorList>
    </citation>
    <scope>NUCLEOTIDE SEQUENCE [LARGE SCALE GENOMIC DNA]</scope>
    <source>
        <strain evidence="1 2">DSM 103733</strain>
    </source>
</reference>
<keyword evidence="2" id="KW-1185">Reference proteome</keyword>
<accession>A0A841JVX0</accession>
<comment type="caution">
    <text evidence="1">The sequence shown here is derived from an EMBL/GenBank/DDBJ whole genome shotgun (WGS) entry which is preliminary data.</text>
</comment>
<protein>
    <submittedName>
        <fullName evidence="1">Uncharacterized protein</fullName>
    </submittedName>
</protein>